<evidence type="ECO:0000313" key="1">
    <source>
        <dbReference type="EMBL" id="OAA44239.1"/>
    </source>
</evidence>
<accession>A0A167EPD3</accession>
<keyword evidence="2" id="KW-1185">Reference proteome</keyword>
<organism evidence="1 2">
    <name type="scientific">Metarhizium rileyi (strain RCEF 4871)</name>
    <name type="common">Nomuraea rileyi</name>
    <dbReference type="NCBI Taxonomy" id="1649241"/>
    <lineage>
        <taxon>Eukaryota</taxon>
        <taxon>Fungi</taxon>
        <taxon>Dikarya</taxon>
        <taxon>Ascomycota</taxon>
        <taxon>Pezizomycotina</taxon>
        <taxon>Sordariomycetes</taxon>
        <taxon>Hypocreomycetidae</taxon>
        <taxon>Hypocreales</taxon>
        <taxon>Clavicipitaceae</taxon>
        <taxon>Metarhizium</taxon>
    </lineage>
</organism>
<sequence length="413" mass="47528">MVLNTVQKRTFLATGLVLIFLFLTRRDLPHVPERLSTQLTLGQGIQSHHGMLKEVRQWQRKEQIRKIVGLVFYGRRDQASILDCYLKRNLAKNGGVLDEVVWLQRTENKDDLAFLEKLVSSDSHYMRVDVDRTEGGYASAYDGIEDDVLYVKIDTDIVYIEDTTILSMVHTRATRPDYYLIGANVINQPLSSWLHWSLGAVRPYLPENTTSHAGHGERQKLTPVDWRASSLPEWSAAQDFDIGQWSPPEDRKHRWLPVRKRTPGHTLDGTPILSTTYNAYESPGWWNWVVGAQQHYSFFENLETDQLRRYRFDLWDYRDYRMGLQMVTMTGRDINSAKPIAEDDEGYFCVEVPKRTGRYAAAAGGGVASHYSFGAQKGGMDKTDILDRYRSYAQDNICREKMLWTSEEDDAAA</sequence>
<name>A0A167EPD3_METRR</name>
<dbReference type="OMA" id="NICREKM"/>
<reference evidence="1 2" key="1">
    <citation type="journal article" date="2016" name="Genome Biol. Evol.">
        <title>Divergent and convergent evolution of fungal pathogenicity.</title>
        <authorList>
            <person name="Shang Y."/>
            <person name="Xiao G."/>
            <person name="Zheng P."/>
            <person name="Cen K."/>
            <person name="Zhan S."/>
            <person name="Wang C."/>
        </authorList>
    </citation>
    <scope>NUCLEOTIDE SEQUENCE [LARGE SCALE GENOMIC DNA]</scope>
    <source>
        <strain evidence="1 2">RCEF 4871</strain>
    </source>
</reference>
<dbReference type="Proteomes" id="UP000243498">
    <property type="component" value="Unassembled WGS sequence"/>
</dbReference>
<comment type="caution">
    <text evidence="1">The sequence shown here is derived from an EMBL/GenBank/DDBJ whole genome shotgun (WGS) entry which is preliminary data.</text>
</comment>
<protein>
    <submittedName>
        <fullName evidence="1">Uncharacterized protein</fullName>
    </submittedName>
</protein>
<dbReference type="STRING" id="1081105.A0A167EPD3"/>
<dbReference type="OrthoDB" id="5593235at2759"/>
<proteinExistence type="predicted"/>
<gene>
    <name evidence="1" type="ORF">NOR_03967</name>
</gene>
<evidence type="ECO:0000313" key="2">
    <source>
        <dbReference type="Proteomes" id="UP000243498"/>
    </source>
</evidence>
<dbReference type="AlphaFoldDB" id="A0A167EPD3"/>
<dbReference type="EMBL" id="AZHC01000010">
    <property type="protein sequence ID" value="OAA44239.1"/>
    <property type="molecule type" value="Genomic_DNA"/>
</dbReference>